<dbReference type="SMART" id="SM00344">
    <property type="entry name" value="HTH_ASNC"/>
    <property type="match status" value="1"/>
</dbReference>
<dbReference type="SUPFAM" id="SSF46785">
    <property type="entry name" value="Winged helix' DNA-binding domain"/>
    <property type="match status" value="1"/>
</dbReference>
<evidence type="ECO:0000259" key="4">
    <source>
        <dbReference type="PROSITE" id="PS50956"/>
    </source>
</evidence>
<dbReference type="RefSeq" id="WP_173129023.1">
    <property type="nucleotide sequence ID" value="NZ_JABRWJ010000008.1"/>
</dbReference>
<dbReference type="Pfam" id="PF13404">
    <property type="entry name" value="HTH_AsnC-type"/>
    <property type="match status" value="1"/>
</dbReference>
<organism evidence="5 6">
    <name type="scientific">Pseudaquabacterium terrae</name>
    <dbReference type="NCBI Taxonomy" id="2732868"/>
    <lineage>
        <taxon>Bacteria</taxon>
        <taxon>Pseudomonadati</taxon>
        <taxon>Pseudomonadota</taxon>
        <taxon>Betaproteobacteria</taxon>
        <taxon>Burkholderiales</taxon>
        <taxon>Sphaerotilaceae</taxon>
        <taxon>Pseudaquabacterium</taxon>
    </lineage>
</organism>
<evidence type="ECO:0000313" key="5">
    <source>
        <dbReference type="EMBL" id="NRF70287.1"/>
    </source>
</evidence>
<keyword evidence="2" id="KW-0238">DNA-binding</keyword>
<accession>A0ABX2ENP6</accession>
<protein>
    <submittedName>
        <fullName evidence="5">Lrp/AsnC family transcriptional regulator</fullName>
    </submittedName>
</protein>
<dbReference type="Gene3D" id="1.10.10.10">
    <property type="entry name" value="Winged helix-like DNA-binding domain superfamily/Winged helix DNA-binding domain"/>
    <property type="match status" value="1"/>
</dbReference>
<name>A0ABX2ENP6_9BURK</name>
<feature type="domain" description="HTH asnC-type" evidence="4">
    <location>
        <begin position="3"/>
        <end position="64"/>
    </location>
</feature>
<keyword evidence="6" id="KW-1185">Reference proteome</keyword>
<evidence type="ECO:0000256" key="2">
    <source>
        <dbReference type="ARBA" id="ARBA00023125"/>
    </source>
</evidence>
<comment type="caution">
    <text evidence="5">The sequence shown here is derived from an EMBL/GenBank/DDBJ whole genome shotgun (WGS) entry which is preliminary data.</text>
</comment>
<evidence type="ECO:0000256" key="3">
    <source>
        <dbReference type="ARBA" id="ARBA00023163"/>
    </source>
</evidence>
<dbReference type="CDD" id="cd00090">
    <property type="entry name" value="HTH_ARSR"/>
    <property type="match status" value="1"/>
</dbReference>
<dbReference type="InterPro" id="IPR036390">
    <property type="entry name" value="WH_DNA-bd_sf"/>
</dbReference>
<dbReference type="PROSITE" id="PS50956">
    <property type="entry name" value="HTH_ASNC_2"/>
    <property type="match status" value="1"/>
</dbReference>
<dbReference type="PANTHER" id="PTHR30154">
    <property type="entry name" value="LEUCINE-RESPONSIVE REGULATORY PROTEIN"/>
    <property type="match status" value="1"/>
</dbReference>
<dbReference type="PANTHER" id="PTHR30154:SF34">
    <property type="entry name" value="TRANSCRIPTIONAL REGULATOR AZLB"/>
    <property type="match status" value="1"/>
</dbReference>
<evidence type="ECO:0000313" key="6">
    <source>
        <dbReference type="Proteomes" id="UP000737171"/>
    </source>
</evidence>
<dbReference type="SUPFAM" id="SSF54909">
    <property type="entry name" value="Dimeric alpha+beta barrel"/>
    <property type="match status" value="1"/>
</dbReference>
<dbReference type="Gene3D" id="3.30.70.920">
    <property type="match status" value="1"/>
</dbReference>
<dbReference type="InterPro" id="IPR019888">
    <property type="entry name" value="Tscrpt_reg_AsnC-like"/>
</dbReference>
<dbReference type="InterPro" id="IPR036388">
    <property type="entry name" value="WH-like_DNA-bd_sf"/>
</dbReference>
<proteinExistence type="predicted"/>
<dbReference type="EMBL" id="JABRWJ010000008">
    <property type="protein sequence ID" value="NRF70287.1"/>
    <property type="molecule type" value="Genomic_DNA"/>
</dbReference>
<keyword evidence="3" id="KW-0804">Transcription</keyword>
<dbReference type="Pfam" id="PF01037">
    <property type="entry name" value="AsnC_trans_reg"/>
    <property type="match status" value="1"/>
</dbReference>
<sequence>MTLDTLDRRILDLYQRDTRVPSERIGAAVGLSAAAVQRRLKRLREAGVIVAETAQLDCRALGLGVTAIVHVDLIDESARAAHAFRDRLVARSEVQQCYGVAGSIDYVLVVIVPDLAAYDAFCADCLLHDANVRSFTTHVVLDAAKRGGGLAVPQA</sequence>
<evidence type="ECO:0000256" key="1">
    <source>
        <dbReference type="ARBA" id="ARBA00023015"/>
    </source>
</evidence>
<dbReference type="InterPro" id="IPR011991">
    <property type="entry name" value="ArsR-like_HTH"/>
</dbReference>
<dbReference type="Proteomes" id="UP000737171">
    <property type="component" value="Unassembled WGS sequence"/>
</dbReference>
<keyword evidence="1" id="KW-0805">Transcription regulation</keyword>
<dbReference type="InterPro" id="IPR000485">
    <property type="entry name" value="AsnC-type_HTH_dom"/>
</dbReference>
<dbReference type="PRINTS" id="PR00033">
    <property type="entry name" value="HTHASNC"/>
</dbReference>
<dbReference type="InterPro" id="IPR011008">
    <property type="entry name" value="Dimeric_a/b-barrel"/>
</dbReference>
<reference evidence="5 6" key="1">
    <citation type="submission" date="2020-05" db="EMBL/GenBank/DDBJ databases">
        <title>Aquincola sp. isolate from soil.</title>
        <authorList>
            <person name="Han J."/>
            <person name="Kim D.-U."/>
        </authorList>
    </citation>
    <scope>NUCLEOTIDE SEQUENCE [LARGE SCALE GENOMIC DNA]</scope>
    <source>
        <strain evidence="5 6">S2</strain>
    </source>
</reference>
<dbReference type="InterPro" id="IPR019887">
    <property type="entry name" value="Tscrpt_reg_AsnC/Lrp_C"/>
</dbReference>
<gene>
    <name evidence="5" type="ORF">HLB44_25080</name>
</gene>